<name>A0ACD4NR44_9HYPH</name>
<gene>
    <name evidence="1" type="ORF">OXU80_02700</name>
</gene>
<dbReference type="EMBL" id="CP113520">
    <property type="protein sequence ID" value="WAJ29171.1"/>
    <property type="molecule type" value="Genomic_DNA"/>
</dbReference>
<evidence type="ECO:0000313" key="2">
    <source>
        <dbReference type="Proteomes" id="UP001163223"/>
    </source>
</evidence>
<proteinExistence type="predicted"/>
<protein>
    <submittedName>
        <fullName evidence="1">Calcium-binding protein</fullName>
    </submittedName>
</protein>
<reference evidence="1" key="1">
    <citation type="submission" date="2022-11" db="EMBL/GenBank/DDBJ databases">
        <title>beta-Carotene-producing bacterium, Jeongeuplla avenae sp. nov., alleviates the salt stress of Arabidopsis seedlings.</title>
        <authorList>
            <person name="Jiang L."/>
            <person name="Lee J."/>
        </authorList>
    </citation>
    <scope>NUCLEOTIDE SEQUENCE</scope>
    <source>
        <strain evidence="1">DY_R2A_6</strain>
    </source>
</reference>
<keyword evidence="2" id="KW-1185">Reference proteome</keyword>
<evidence type="ECO:0000313" key="1">
    <source>
        <dbReference type="EMBL" id="WAJ29171.1"/>
    </source>
</evidence>
<dbReference type="Proteomes" id="UP001163223">
    <property type="component" value="Chromosome"/>
</dbReference>
<accession>A0ACD4NR44</accession>
<sequence length="918" mass="97890">MKLDVQTHFSQGWNTKLIEKAKQLGVEEIRDSQPWGKVETTQGQYVFPSQLVNYMDAADKAGIASLLTFASANALYDSGLTPYTAEGRQAYANHIMAVLKKYGDQVQEIEIWNEFNTGNFKGPALSNEAFYYTELLKVVWETVKTKHPDVVILGGSVNVVGTGALEEIFAKGALDYMDAVAIHPYRPQPEHVDAEIAHLQSVMARYGEVKPIYATEFGKEFADASEAPAYMLKMATLMASAGVKESYWYALIDQDHFKNMGLLTRSGEDKPAADTFEFIKKNLLPLGDPVRIGGDDDLTLVYRFGSDTYVMWGVDRPVSFAAGGTFWNAQGQQIARPDTLSGEPIIFKGAGFQLAEGTVVADTLMQFGGKEWSYFAENPNGTLTELSLVDWDWTSYYGSKYTKPLRVNADSIAPAGDGNKPVRVVERFVSDRDQVLSIDGTWRTGQGDGVDLHLRVNGTEILSRIFVGQFNLEGFEVTLKTGDTLDFVVGPNQYVQGDSTSRQITLTRVSQEGGHQPVAAPEAGVELRAFAEGGPLVGTNFADRLFGGMGNDQISGGDGDDLLVGGIGRNLIDGGAGVDTVSYAEAEAGVDVRLSNPALQRISASIEDRLVDIEAVVGSRHDDRFSGSDNSESFFGGEGNDTFHASAGRDLIDGGAGRDTLTFQSFGGGVVVNLADASPQSFAPNGTLEIRSIEVLVGSEFDDRLQASDAGTTIVGGRGDDVILGGAGNDDLNGGAGRNTVSFEATSSGVRVSLAIETAQDTGGAGTDTIRRFQDLVGSQWDDRLTGDAGTNEIKGGAGNDEIRGGGGADILHGGSGSDVFVYDAVGDSRPKAMDTIADFSSADRDRISLAGIDANTRTAADDAFVLVEAFTRRAGQLMIEKQGDGYLVSGDVNGDGLADIAIKVVTHGPLAAGDFML</sequence>
<organism evidence="1 2">
    <name type="scientific">Antarcticirhabdus aurantiaca</name>
    <dbReference type="NCBI Taxonomy" id="2606717"/>
    <lineage>
        <taxon>Bacteria</taxon>
        <taxon>Pseudomonadati</taxon>
        <taxon>Pseudomonadota</taxon>
        <taxon>Alphaproteobacteria</taxon>
        <taxon>Hyphomicrobiales</taxon>
        <taxon>Aurantimonadaceae</taxon>
        <taxon>Antarcticirhabdus</taxon>
    </lineage>
</organism>